<dbReference type="OrthoDB" id="9804723at2"/>
<keyword evidence="4" id="KW-1185">Reference proteome</keyword>
<dbReference type="PATRIC" id="fig|396014.3.peg.811"/>
<proteinExistence type="predicted"/>
<dbReference type="InterPro" id="IPR050228">
    <property type="entry name" value="Carboxylesterase_BioH"/>
</dbReference>
<dbReference type="PRINTS" id="PR00111">
    <property type="entry name" value="ABHYDROLASE"/>
</dbReference>
<feature type="region of interest" description="Disordered" evidence="1">
    <location>
        <begin position="271"/>
        <end position="292"/>
    </location>
</feature>
<name>Z9JWR8_9MICO</name>
<protein>
    <submittedName>
        <fullName evidence="3">Hydrolase</fullName>
    </submittedName>
</protein>
<evidence type="ECO:0000313" key="3">
    <source>
        <dbReference type="EMBL" id="EWS82246.1"/>
    </source>
</evidence>
<dbReference type="RefSeq" id="WP_051486499.1">
    <property type="nucleotide sequence ID" value="NZ_KK069989.1"/>
</dbReference>
<dbReference type="PANTHER" id="PTHR43194">
    <property type="entry name" value="HYDROLASE ALPHA/BETA FOLD FAMILY"/>
    <property type="match status" value="1"/>
</dbReference>
<dbReference type="PANTHER" id="PTHR43194:SF2">
    <property type="entry name" value="PEROXISOMAL MEMBRANE PROTEIN LPX1"/>
    <property type="match status" value="1"/>
</dbReference>
<comment type="caution">
    <text evidence="3">The sequence shown here is derived from an EMBL/GenBank/DDBJ whole genome shotgun (WGS) entry which is preliminary data.</text>
</comment>
<evidence type="ECO:0000313" key="4">
    <source>
        <dbReference type="Proteomes" id="UP000023067"/>
    </source>
</evidence>
<dbReference type="InterPro" id="IPR000073">
    <property type="entry name" value="AB_hydrolase_1"/>
</dbReference>
<dbReference type="EMBL" id="JDYK01000003">
    <property type="protein sequence ID" value="EWS82246.1"/>
    <property type="molecule type" value="Genomic_DNA"/>
</dbReference>
<evidence type="ECO:0000259" key="2">
    <source>
        <dbReference type="Pfam" id="PF00561"/>
    </source>
</evidence>
<dbReference type="AlphaFoldDB" id="Z9JWR8"/>
<dbReference type="InterPro" id="IPR029058">
    <property type="entry name" value="AB_hydrolase_fold"/>
</dbReference>
<evidence type="ECO:0000256" key="1">
    <source>
        <dbReference type="SAM" id="MobiDB-lite"/>
    </source>
</evidence>
<feature type="compositionally biased region" description="Polar residues" evidence="1">
    <location>
        <begin position="279"/>
        <end position="292"/>
    </location>
</feature>
<dbReference type="HOGENOM" id="CLU_020336_50_5_11"/>
<dbReference type="STRING" id="396014.BF93_11515"/>
<dbReference type="SUPFAM" id="SSF53474">
    <property type="entry name" value="alpha/beta-Hydrolases"/>
    <property type="match status" value="1"/>
</dbReference>
<dbReference type="GO" id="GO:0016787">
    <property type="term" value="F:hydrolase activity"/>
    <property type="evidence" value="ECO:0007669"/>
    <property type="project" value="UniProtKB-KW"/>
</dbReference>
<gene>
    <name evidence="3" type="ORF">BF93_11515</name>
</gene>
<reference evidence="3 4" key="1">
    <citation type="submission" date="2014-02" db="EMBL/GenBank/DDBJ databases">
        <title>Genome sequence of Brachybacterium phenoliresistens strain W13A50.</title>
        <authorList>
            <person name="Wang X."/>
        </authorList>
    </citation>
    <scope>NUCLEOTIDE SEQUENCE [LARGE SCALE GENOMIC DNA]</scope>
    <source>
        <strain evidence="3 4">W13A50</strain>
    </source>
</reference>
<dbReference type="eggNOG" id="COG2267">
    <property type="taxonomic scope" value="Bacteria"/>
</dbReference>
<organism evidence="3 4">
    <name type="scientific">Brachybacterium phenoliresistens</name>
    <dbReference type="NCBI Taxonomy" id="396014"/>
    <lineage>
        <taxon>Bacteria</taxon>
        <taxon>Bacillati</taxon>
        <taxon>Actinomycetota</taxon>
        <taxon>Actinomycetes</taxon>
        <taxon>Micrococcales</taxon>
        <taxon>Dermabacteraceae</taxon>
        <taxon>Brachybacterium</taxon>
    </lineage>
</organism>
<feature type="domain" description="AB hydrolase-1" evidence="2">
    <location>
        <begin position="29"/>
        <end position="149"/>
    </location>
</feature>
<accession>Z9JWR8</accession>
<dbReference type="Pfam" id="PF00561">
    <property type="entry name" value="Abhydrolase_1"/>
    <property type="match status" value="1"/>
</dbReference>
<sequence length="292" mass="30644">MPIVPSPVDAVPIAYDVTGPADAAAAPRTLVLLHGSVLSRAIWRGLGYLEPLAAGHRVVRLDLRGHGRSGKPHDPRAYTQQVLAADVLAVLDRLGAQEPVGVIGYSLGARLALTLALEHPGRVARLVCLGGSAADQRGAVDSLFFPGTVDTLREEGMDAFCTRQGLGADAPGRTAQSTRTAFLRADPQAMAALFTATDATPGVAEERLSACEVPALWMTGERDVPRLAQSRHAAGLMPRGRFVPLPGRTHASTLSPARDVLDEVLPFLDGPWPGAPGAAQTSEISRPSSAER</sequence>
<keyword evidence="3" id="KW-0378">Hydrolase</keyword>
<dbReference type="Gene3D" id="3.40.50.1820">
    <property type="entry name" value="alpha/beta hydrolase"/>
    <property type="match status" value="1"/>
</dbReference>
<dbReference type="Proteomes" id="UP000023067">
    <property type="component" value="Unassembled WGS sequence"/>
</dbReference>